<proteinExistence type="predicted"/>
<feature type="region of interest" description="Disordered" evidence="1">
    <location>
        <begin position="319"/>
        <end position="342"/>
    </location>
</feature>
<sequence length="811" mass="87974">MADYTFDSAIRRADGVGTTATLDDSSLLRSLIKSAKSAHSTLGRALDNNLSHQRFGGAEMEPSALTMNWRERKRQMRLQHEMQVVCDDIHLRATGTRRDQRDGVPGASVRGTAPRPLAAFTFSATGMVMGCTADKSQLFIPALPTMAPSMTAAADDGTEVLGGTRIGGDGRGYVTLIGAVPTYNTTRLIEDNYELISSFRAYRTDALRAEQQTALRDVSAPHPDLLLQLAPLVQPVQSDEAAQQHLLVDQETLPYHLCQRYRQARASHSMSAAHVNEAAVAVDGGEEAAPHSPKSPPQVDGTAAVATAAKGTWPFTCQGRPAITGAQHSGTVGSAGGKGGNELHRRRLIGHRQPCLGQYHVRYTVVEPRVVGGYVAPQAPVRNTQQHDEANPRQDAEDSGSIFGQTQREDCRLTVNLHGSYSTGADATPHRGGSTHGQNIKGSSMFVSESPRQIGHGTAAPDVFYWPYPDVRSTTKRVPCLVQLDNPTTQRRREPLVSGVPGSVYEVCGDIAANQTRTVAMDRTTGRSSHWYGRAPPNARGEPLDVDEALRATRPKERAVTLLPRTHARDPSADSARTLAVVDTSVSVERNLAYPQPFIGGLTQLAHIRDFGKVLGRAKREERAMRNMGGGAGNDVLPGETEECEWTQRRSRAIVIHPRAPGHQPLHAPNATELGDVPSLALTKPRSGCTTDLGKGQARPMHLLPMHDLTYSAEPGYVLTGPRAKGTPSIGRTVSRQQARSRTAEEGCGALVMYNPTDYLTPRVKSVPDFEKQITKAHEFRGHRVQSERYLQLFPSAPGPGHYTVNYSQVE</sequence>
<reference evidence="2 3" key="1">
    <citation type="journal article" date="2015" name="Sci. Rep.">
        <title>The genome of Leishmania panamensis: insights into genomics of the L. (Viannia) subgenus.</title>
        <authorList>
            <person name="Llanes A."/>
            <person name="Restrepo C.M."/>
            <person name="Vecchio G.D."/>
            <person name="Anguizola F.J."/>
            <person name="Lleonart R."/>
        </authorList>
    </citation>
    <scope>NUCLEOTIDE SEQUENCE [LARGE SCALE GENOMIC DNA]</scope>
    <source>
        <strain evidence="2 3">MHOM/PA/94/PSC-1</strain>
    </source>
</reference>
<feature type="compositionally biased region" description="Basic and acidic residues" evidence="1">
    <location>
        <begin position="385"/>
        <end position="396"/>
    </location>
</feature>
<accession>A0A088RVN8</accession>
<protein>
    <submittedName>
        <fullName evidence="2">Uncharacterized protein</fullName>
    </submittedName>
</protein>
<dbReference type="GeneID" id="22576124"/>
<feature type="region of interest" description="Disordered" evidence="1">
    <location>
        <begin position="422"/>
        <end position="443"/>
    </location>
</feature>
<evidence type="ECO:0000313" key="3">
    <source>
        <dbReference type="Proteomes" id="UP000063063"/>
    </source>
</evidence>
<feature type="region of interest" description="Disordered" evidence="1">
    <location>
        <begin position="378"/>
        <end position="403"/>
    </location>
</feature>
<dbReference type="Proteomes" id="UP000063063">
    <property type="component" value="Chromosome 26"/>
</dbReference>
<keyword evidence="3" id="KW-1185">Reference proteome</keyword>
<dbReference type="VEuPathDB" id="TriTrypDB:LPMP_262210"/>
<dbReference type="OrthoDB" id="247693at2759"/>
<dbReference type="VEuPathDB" id="TriTrypDB:LPAL13_260026900"/>
<feature type="region of interest" description="Disordered" evidence="1">
    <location>
        <begin position="283"/>
        <end position="304"/>
    </location>
</feature>
<evidence type="ECO:0000256" key="1">
    <source>
        <dbReference type="SAM" id="MobiDB-lite"/>
    </source>
</evidence>
<dbReference type="eggNOG" id="ENOG502QQ80">
    <property type="taxonomic scope" value="Eukaryota"/>
</dbReference>
<organism evidence="2 3">
    <name type="scientific">Leishmania panamensis</name>
    <dbReference type="NCBI Taxonomy" id="5679"/>
    <lineage>
        <taxon>Eukaryota</taxon>
        <taxon>Discoba</taxon>
        <taxon>Euglenozoa</taxon>
        <taxon>Kinetoplastea</taxon>
        <taxon>Metakinetoplastina</taxon>
        <taxon>Trypanosomatida</taxon>
        <taxon>Trypanosomatidae</taxon>
        <taxon>Leishmaniinae</taxon>
        <taxon>Leishmania</taxon>
        <taxon>Leishmania guyanensis species complex</taxon>
    </lineage>
</organism>
<gene>
    <name evidence="2" type="ORF">LPMP_262210</name>
</gene>
<dbReference type="EMBL" id="CP009395">
    <property type="protein sequence ID" value="AIN99334.1"/>
    <property type="molecule type" value="Genomic_DNA"/>
</dbReference>
<feature type="region of interest" description="Disordered" evidence="1">
    <location>
        <begin position="522"/>
        <end position="543"/>
    </location>
</feature>
<dbReference type="KEGG" id="lpan:LPMP_262210"/>
<evidence type="ECO:0000313" key="2">
    <source>
        <dbReference type="EMBL" id="AIN99334.1"/>
    </source>
</evidence>
<name>A0A088RVN8_LEIPA</name>
<dbReference type="RefSeq" id="XP_010700041.1">
    <property type="nucleotide sequence ID" value="XM_010701739.1"/>
</dbReference>
<dbReference type="AlphaFoldDB" id="A0A088RVN8"/>